<evidence type="ECO:0000256" key="2">
    <source>
        <dbReference type="SAM" id="SignalP"/>
    </source>
</evidence>
<dbReference type="OrthoDB" id="8631677at2"/>
<gene>
    <name evidence="4" type="ORF">D1614_17700</name>
</gene>
<organism evidence="4 5">
    <name type="scientific">Maribellus luteus</name>
    <dbReference type="NCBI Taxonomy" id="2305463"/>
    <lineage>
        <taxon>Bacteria</taxon>
        <taxon>Pseudomonadati</taxon>
        <taxon>Bacteroidota</taxon>
        <taxon>Bacteroidia</taxon>
        <taxon>Marinilabiliales</taxon>
        <taxon>Prolixibacteraceae</taxon>
        <taxon>Maribellus</taxon>
    </lineage>
</organism>
<reference evidence="4 5" key="1">
    <citation type="submission" date="2018-08" db="EMBL/GenBank/DDBJ databases">
        <title>Pallidiluteibacterium maritimus gen. nov., sp. nov., isolated from coastal sediment.</title>
        <authorList>
            <person name="Zhou L.Y."/>
        </authorList>
    </citation>
    <scope>NUCLEOTIDE SEQUENCE [LARGE SCALE GENOMIC DNA]</scope>
    <source>
        <strain evidence="4 5">XSD2</strain>
    </source>
</reference>
<comment type="caution">
    <text evidence="4">The sequence shown here is derived from an EMBL/GenBank/DDBJ whole genome shotgun (WGS) entry which is preliminary data.</text>
</comment>
<name>A0A399SX86_9BACT</name>
<dbReference type="EMBL" id="QWGR01000012">
    <property type="protein sequence ID" value="RIJ46761.1"/>
    <property type="molecule type" value="Genomic_DNA"/>
</dbReference>
<proteinExistence type="predicted"/>
<keyword evidence="2" id="KW-0732">Signal</keyword>
<accession>A0A399SX86</accession>
<evidence type="ECO:0000259" key="3">
    <source>
        <dbReference type="Pfam" id="PF10633"/>
    </source>
</evidence>
<feature type="transmembrane region" description="Helical" evidence="1">
    <location>
        <begin position="354"/>
        <end position="375"/>
    </location>
</feature>
<dbReference type="InterPro" id="IPR018905">
    <property type="entry name" value="A-galactase_NEW3"/>
</dbReference>
<dbReference type="RefSeq" id="WP_119439306.1">
    <property type="nucleotide sequence ID" value="NZ_QWGR01000012.1"/>
</dbReference>
<dbReference type="PANTHER" id="PTHR39198:SF1">
    <property type="entry name" value="ALPHA-GALACTOSIDASE NEW3 DOMAIN-CONTAINING PROTEIN"/>
    <property type="match status" value="1"/>
</dbReference>
<keyword evidence="5" id="KW-1185">Reference proteome</keyword>
<dbReference type="InterPro" id="IPR013783">
    <property type="entry name" value="Ig-like_fold"/>
</dbReference>
<feature type="signal peptide" evidence="2">
    <location>
        <begin position="1"/>
        <end position="26"/>
    </location>
</feature>
<keyword evidence="1" id="KW-1133">Transmembrane helix</keyword>
<feature type="domain" description="Alpha-galactosidase NEW3" evidence="3">
    <location>
        <begin position="261"/>
        <end position="336"/>
    </location>
</feature>
<dbReference type="Proteomes" id="UP000265926">
    <property type="component" value="Unassembled WGS sequence"/>
</dbReference>
<dbReference type="PANTHER" id="PTHR39198">
    <property type="entry name" value="HYPOTHETICAL MEMBRANE PROTEIN, CONSERVED"/>
    <property type="match status" value="1"/>
</dbReference>
<evidence type="ECO:0000313" key="4">
    <source>
        <dbReference type="EMBL" id="RIJ46761.1"/>
    </source>
</evidence>
<feature type="chain" id="PRO_5017408788" description="Alpha-galactosidase NEW3 domain-containing protein" evidence="2">
    <location>
        <begin position="27"/>
        <end position="381"/>
    </location>
</feature>
<evidence type="ECO:0000313" key="5">
    <source>
        <dbReference type="Proteomes" id="UP000265926"/>
    </source>
</evidence>
<keyword evidence="1" id="KW-0472">Membrane</keyword>
<dbReference type="AlphaFoldDB" id="A0A399SX86"/>
<dbReference type="Pfam" id="PF10633">
    <property type="entry name" value="NPCBM_assoc"/>
    <property type="match status" value="1"/>
</dbReference>
<protein>
    <recommendedName>
        <fullName evidence="3">Alpha-galactosidase NEW3 domain-containing protein</fullName>
    </recommendedName>
</protein>
<sequence length="381" mass="41087">MNKLLLIKSFIVTTFLVLFSFNQSKAQTDSLVLYTPYTKVSVSPGNSVSYSIDVINKGSKIRNEDISASNIPRSWDHSITAGGYNIDKLATLPGEKKTLTLKVDVPYQIKKGNYTFYAKAGSVSLPLTINVSSAGSSVTEFTCDQKNMEGTSSSSFTFNTTLKNKTATNQQYALMADAPRGWSVVIKPNYKQATSTEVEANGTKSISYEVKPSPSVKAGTYKIPVKAVSGSTSADLEFEVVITGTYEMSLSTPSGLLSTHITAGSEKKIELTVKNSGTTDLENVELKASKPKDWSVTFEPAKISKIGPGQTETVYATITAAKKAIPGDYVVQMDAKTPEVNSSASFRLSVRTPITVGLVGIVIVVLVLLGIVFLFKKYGRR</sequence>
<dbReference type="Gene3D" id="2.60.40.10">
    <property type="entry name" value="Immunoglobulins"/>
    <property type="match status" value="1"/>
</dbReference>
<keyword evidence="1" id="KW-0812">Transmembrane</keyword>
<evidence type="ECO:0000256" key="1">
    <source>
        <dbReference type="SAM" id="Phobius"/>
    </source>
</evidence>